<dbReference type="GO" id="GO:0009389">
    <property type="term" value="F:dimethyl sulfoxide reductase activity"/>
    <property type="evidence" value="ECO:0007669"/>
    <property type="project" value="TreeGrafter"/>
</dbReference>
<keyword evidence="1" id="KW-1133">Transmembrane helix</keyword>
<dbReference type="GO" id="GO:0019645">
    <property type="term" value="P:anaerobic electron transport chain"/>
    <property type="evidence" value="ECO:0007669"/>
    <property type="project" value="InterPro"/>
</dbReference>
<feature type="transmembrane region" description="Helical" evidence="1">
    <location>
        <begin position="265"/>
        <end position="283"/>
    </location>
</feature>
<dbReference type="PANTHER" id="PTHR38095">
    <property type="entry name" value="ANAEROBIC DIMETHYL SULFOXIDE REDUCTASE CHAIN YNFH"/>
    <property type="match status" value="1"/>
</dbReference>
<feature type="transmembrane region" description="Helical" evidence="1">
    <location>
        <begin position="127"/>
        <end position="153"/>
    </location>
</feature>
<protein>
    <submittedName>
        <fullName evidence="2">Anaerobic dimethyl sulfoxide reductase chain C, anchor subunit</fullName>
        <ecNumber evidence="2">1.8.5.3</ecNumber>
    </submittedName>
</protein>
<dbReference type="GO" id="GO:0009390">
    <property type="term" value="C:dimethyl sulfoxide reductase complex"/>
    <property type="evidence" value="ECO:0007669"/>
    <property type="project" value="TreeGrafter"/>
</dbReference>
<dbReference type="AlphaFoldDB" id="A0A3B1A095"/>
<feature type="transmembrane region" description="Helical" evidence="1">
    <location>
        <begin position="192"/>
        <end position="212"/>
    </location>
</feature>
<feature type="transmembrane region" description="Helical" evidence="1">
    <location>
        <begin position="88"/>
        <end position="107"/>
    </location>
</feature>
<keyword evidence="1" id="KW-0812">Transmembrane</keyword>
<feature type="transmembrane region" description="Helical" evidence="1">
    <location>
        <begin position="165"/>
        <end position="186"/>
    </location>
</feature>
<organism evidence="2">
    <name type="scientific">hydrothermal vent metagenome</name>
    <dbReference type="NCBI Taxonomy" id="652676"/>
    <lineage>
        <taxon>unclassified sequences</taxon>
        <taxon>metagenomes</taxon>
        <taxon>ecological metagenomes</taxon>
    </lineage>
</organism>
<accession>A0A3B1A095</accession>
<dbReference type="InterPro" id="IPR007059">
    <property type="entry name" value="DmsC"/>
</dbReference>
<evidence type="ECO:0000313" key="2">
    <source>
        <dbReference type="EMBL" id="VAW99178.1"/>
    </source>
</evidence>
<dbReference type="PANTHER" id="PTHR38095:SF1">
    <property type="entry name" value="ANAEROBIC DIMETHYL SULFOXIDE REDUCTASE CHAIN YNFH"/>
    <property type="match status" value="1"/>
</dbReference>
<feature type="transmembrane region" description="Helical" evidence="1">
    <location>
        <begin position="43"/>
        <end position="67"/>
    </location>
</feature>
<feature type="transmembrane region" description="Helical" evidence="1">
    <location>
        <begin position="289"/>
        <end position="309"/>
    </location>
</feature>
<dbReference type="EMBL" id="UOFV01000166">
    <property type="protein sequence ID" value="VAW99178.1"/>
    <property type="molecule type" value="Genomic_DNA"/>
</dbReference>
<gene>
    <name evidence="2" type="ORF">MNBD_GAMMA19-1047</name>
</gene>
<dbReference type="EC" id="1.8.5.3" evidence="2"/>
<proteinExistence type="predicted"/>
<dbReference type="Pfam" id="PF04976">
    <property type="entry name" value="DmsC"/>
    <property type="match status" value="1"/>
</dbReference>
<dbReference type="GO" id="GO:0005886">
    <property type="term" value="C:plasma membrane"/>
    <property type="evidence" value="ECO:0007669"/>
    <property type="project" value="TreeGrafter"/>
</dbReference>
<reference evidence="2" key="1">
    <citation type="submission" date="2018-06" db="EMBL/GenBank/DDBJ databases">
        <authorList>
            <person name="Zhirakovskaya E."/>
        </authorList>
    </citation>
    <scope>NUCLEOTIDE SEQUENCE</scope>
</reference>
<keyword evidence="2" id="KW-0560">Oxidoreductase</keyword>
<name>A0A3B1A095_9ZZZZ</name>
<sequence length="324" mass="36010">MHPAFSVIFLTTLIGAGQGLFLALVTAEAFSHMGALALQEHNFYSNGSLLSLGLLIAGLVASFFHLGHPERAWRSAAMWRTSWLSREVIALPAFMSVVFIYGLLHYLEWNPKIFGTAALPEADLTLMVGIIGIVLCFTLFICTGMIYACLKFLQEWHTPLTPINYTLLGMSSGFTLATAFATQYSLEMTGLFGTWAIILSLAALLTRTASLLRNKRIKHRSSLRTAIGVRHNNIQQKSQGSMGGSFNTREYFHGMSAAFLKSVKWIFLLLVFPLPLLLLGMGLSNDVTVLLVLAFIVQYVGLIAERWFFFAQANHPQNLYYQTI</sequence>
<evidence type="ECO:0000256" key="1">
    <source>
        <dbReference type="SAM" id="Phobius"/>
    </source>
</evidence>
<keyword evidence="1" id="KW-0472">Membrane</keyword>
<dbReference type="Gene3D" id="1.20.1630.10">
    <property type="entry name" value="Formate dehydrogenase/DMSO reductase domain"/>
    <property type="match status" value="1"/>
</dbReference>